<evidence type="ECO:0000313" key="2">
    <source>
        <dbReference type="EMBL" id="TPR15230.1"/>
    </source>
</evidence>
<comment type="caution">
    <text evidence="2">The sequence shown here is derived from an EMBL/GenBank/DDBJ whole genome shotgun (WGS) entry which is preliminary data.</text>
</comment>
<evidence type="ECO:0000313" key="3">
    <source>
        <dbReference type="Proteomes" id="UP000767392"/>
    </source>
</evidence>
<reference evidence="2 3" key="1">
    <citation type="submission" date="2018-08" db="EMBL/GenBank/DDBJ databases">
        <title>Comparative genomics of wild bee and flower associated Lactobacillus reveals potential adaptation to the bee host.</title>
        <authorList>
            <person name="Vuong H.Q."/>
            <person name="Mcfrederick Q.S."/>
        </authorList>
    </citation>
    <scope>NUCLEOTIDE SEQUENCE [LARGE SCALE GENOMIC DNA]</scope>
    <source>
        <strain evidence="2 3">HV_04</strain>
    </source>
</reference>
<dbReference type="Proteomes" id="UP000767392">
    <property type="component" value="Unassembled WGS sequence"/>
</dbReference>
<keyword evidence="1" id="KW-0472">Membrane</keyword>
<evidence type="ECO:0000256" key="1">
    <source>
        <dbReference type="SAM" id="Phobius"/>
    </source>
</evidence>
<dbReference type="PANTHER" id="PTHR35531:SF1">
    <property type="entry name" value="INNER MEMBRANE PROTEIN YBCI-RELATED"/>
    <property type="match status" value="1"/>
</dbReference>
<keyword evidence="3" id="KW-1185">Reference proteome</keyword>
<dbReference type="Pfam" id="PF04307">
    <property type="entry name" value="YdjM"/>
    <property type="match status" value="1"/>
</dbReference>
<dbReference type="InterPro" id="IPR007404">
    <property type="entry name" value="YdjM-like"/>
</dbReference>
<keyword evidence="1" id="KW-1133">Transmembrane helix</keyword>
<name>A0ABY2YU79_9LACO</name>
<dbReference type="RefSeq" id="WP_105987670.1">
    <property type="nucleotide sequence ID" value="NZ_POST01000002.1"/>
</dbReference>
<feature type="transmembrane region" description="Helical" evidence="1">
    <location>
        <begin position="159"/>
        <end position="178"/>
    </location>
</feature>
<dbReference type="GO" id="GO:0016787">
    <property type="term" value="F:hydrolase activity"/>
    <property type="evidence" value="ECO:0007669"/>
    <property type="project" value="UniProtKB-KW"/>
</dbReference>
<feature type="transmembrane region" description="Helical" evidence="1">
    <location>
        <begin position="108"/>
        <end position="134"/>
    </location>
</feature>
<keyword evidence="1" id="KW-0812">Transmembrane</keyword>
<dbReference type="EMBL" id="QUAM01000002">
    <property type="protein sequence ID" value="TPR15230.1"/>
    <property type="molecule type" value="Genomic_DNA"/>
</dbReference>
<protein>
    <submittedName>
        <fullName evidence="2">Metal-dependent hydrolase</fullName>
    </submittedName>
</protein>
<keyword evidence="2" id="KW-0378">Hydrolase</keyword>
<sequence length="181" mass="21082">MALRRTHIALSEAITLGFINIEHQSLLISGTEIIGIWIGAQLPDIDQKQTKINKKVGLAAKPMTWWGHRTWSHTIWIIALLFFISYYLSNNDYFNGQLLFDNPLLKLLYYGVSFGTLLHIIEDSFSIEGVRWFYPFDKNVNVRKKGFFRYKVGGKKENLILFISILIIIFNLIIYVISFNY</sequence>
<organism evidence="2 3">
    <name type="scientific">Apilactobacillus timberlakei</name>
    <dbReference type="NCBI Taxonomy" id="2008380"/>
    <lineage>
        <taxon>Bacteria</taxon>
        <taxon>Bacillati</taxon>
        <taxon>Bacillota</taxon>
        <taxon>Bacilli</taxon>
        <taxon>Lactobacillales</taxon>
        <taxon>Lactobacillaceae</taxon>
        <taxon>Apilactobacillus</taxon>
    </lineage>
</organism>
<feature type="transmembrane region" description="Helical" evidence="1">
    <location>
        <begin position="70"/>
        <end position="88"/>
    </location>
</feature>
<gene>
    <name evidence="2" type="ORF">DY048_02920</name>
</gene>
<accession>A0ABY2YU79</accession>
<proteinExistence type="predicted"/>
<dbReference type="PANTHER" id="PTHR35531">
    <property type="entry name" value="INNER MEMBRANE PROTEIN YBCI-RELATED"/>
    <property type="match status" value="1"/>
</dbReference>